<dbReference type="OrthoDB" id="768196at2"/>
<proteinExistence type="predicted"/>
<sequence length="102" mass="10662">MNNIKKAALGVLVAGIAFGFSAFTTIKSGPIITYYKVGTTYPLPTDPRGYIYYSGDRCEVGGEVCSAQWDIGTNAPPTGDGTLLPTTGISFVAGSVTTGRFE</sequence>
<dbReference type="RefSeq" id="WP_099438461.1">
    <property type="nucleotide sequence ID" value="NZ_CP024091.1"/>
</dbReference>
<name>A0A2D1U4I3_9SPHI</name>
<dbReference type="Proteomes" id="UP000223749">
    <property type="component" value="Chromosome"/>
</dbReference>
<dbReference type="AlphaFoldDB" id="A0A2D1U4I3"/>
<accession>A0A2D1U4I3</accession>
<reference evidence="1 2" key="1">
    <citation type="submission" date="2017-10" db="EMBL/GenBank/DDBJ databases">
        <title>Whole genome of Pedobacter ginsengisoli T01R-27 isolated from tomato rhizosphere.</title>
        <authorList>
            <person name="Weon H.-Y."/>
            <person name="Lee S.A."/>
            <person name="Sang M.K."/>
            <person name="Song J."/>
        </authorList>
    </citation>
    <scope>NUCLEOTIDE SEQUENCE [LARGE SCALE GENOMIC DNA]</scope>
    <source>
        <strain evidence="1 2">T01R-27</strain>
    </source>
</reference>
<protein>
    <submittedName>
        <fullName evidence="1">Uncharacterized protein</fullName>
    </submittedName>
</protein>
<organism evidence="1 2">
    <name type="scientific">Pedobacter ginsengisoli</name>
    <dbReference type="NCBI Taxonomy" id="363852"/>
    <lineage>
        <taxon>Bacteria</taxon>
        <taxon>Pseudomonadati</taxon>
        <taxon>Bacteroidota</taxon>
        <taxon>Sphingobacteriia</taxon>
        <taxon>Sphingobacteriales</taxon>
        <taxon>Sphingobacteriaceae</taxon>
        <taxon>Pedobacter</taxon>
    </lineage>
</organism>
<dbReference type="KEGG" id="pgs:CPT03_08550"/>
<evidence type="ECO:0000313" key="2">
    <source>
        <dbReference type="Proteomes" id="UP000223749"/>
    </source>
</evidence>
<evidence type="ECO:0000313" key="1">
    <source>
        <dbReference type="EMBL" id="ATP56519.1"/>
    </source>
</evidence>
<keyword evidence="2" id="KW-1185">Reference proteome</keyword>
<gene>
    <name evidence="1" type="ORF">CPT03_08550</name>
</gene>
<dbReference type="EMBL" id="CP024091">
    <property type="protein sequence ID" value="ATP56519.1"/>
    <property type="molecule type" value="Genomic_DNA"/>
</dbReference>